<accession>A0A1I7YBV3</accession>
<sequence>MYSCESTGIIDIGIGTKAPKFPPSTLFPPPDVLRRSPPVMLVTITFTFFAVLFFVLYKKYCKRSTRVEDSVQYMTKCPVYLVEDMFIDYM</sequence>
<dbReference type="AlphaFoldDB" id="A0A1I7YBV3"/>
<proteinExistence type="predicted"/>
<evidence type="ECO:0000313" key="3">
    <source>
        <dbReference type="WBParaSite" id="L893_g14713.t1"/>
    </source>
</evidence>
<protein>
    <submittedName>
        <fullName evidence="3">Ovule protein</fullName>
    </submittedName>
</protein>
<feature type="transmembrane region" description="Helical" evidence="1">
    <location>
        <begin position="39"/>
        <end position="57"/>
    </location>
</feature>
<keyword evidence="2" id="KW-1185">Reference proteome</keyword>
<organism evidence="2 3">
    <name type="scientific">Steinernema glaseri</name>
    <dbReference type="NCBI Taxonomy" id="37863"/>
    <lineage>
        <taxon>Eukaryota</taxon>
        <taxon>Metazoa</taxon>
        <taxon>Ecdysozoa</taxon>
        <taxon>Nematoda</taxon>
        <taxon>Chromadorea</taxon>
        <taxon>Rhabditida</taxon>
        <taxon>Tylenchina</taxon>
        <taxon>Panagrolaimomorpha</taxon>
        <taxon>Strongyloidoidea</taxon>
        <taxon>Steinernematidae</taxon>
        <taxon>Steinernema</taxon>
    </lineage>
</organism>
<keyword evidence="1" id="KW-0812">Transmembrane</keyword>
<reference evidence="3" key="1">
    <citation type="submission" date="2016-11" db="UniProtKB">
        <authorList>
            <consortium name="WormBaseParasite"/>
        </authorList>
    </citation>
    <scope>IDENTIFICATION</scope>
</reference>
<name>A0A1I7YBV3_9BILA</name>
<dbReference type="Proteomes" id="UP000095287">
    <property type="component" value="Unplaced"/>
</dbReference>
<evidence type="ECO:0000256" key="1">
    <source>
        <dbReference type="SAM" id="Phobius"/>
    </source>
</evidence>
<keyword evidence="1" id="KW-0472">Membrane</keyword>
<keyword evidence="1" id="KW-1133">Transmembrane helix</keyword>
<dbReference type="WBParaSite" id="L893_g14713.t1">
    <property type="protein sequence ID" value="L893_g14713.t1"/>
    <property type="gene ID" value="L893_g14713"/>
</dbReference>
<evidence type="ECO:0000313" key="2">
    <source>
        <dbReference type="Proteomes" id="UP000095287"/>
    </source>
</evidence>